<dbReference type="Proteomes" id="UP001152795">
    <property type="component" value="Unassembled WGS sequence"/>
</dbReference>
<evidence type="ECO:0000313" key="1">
    <source>
        <dbReference type="EMBL" id="CAB3997149.1"/>
    </source>
</evidence>
<dbReference type="PANTHER" id="PTHR11505">
    <property type="entry name" value="L1 TRANSPOSABLE ELEMENT-RELATED"/>
    <property type="match status" value="1"/>
</dbReference>
<reference evidence="1" key="1">
    <citation type="submission" date="2020-04" db="EMBL/GenBank/DDBJ databases">
        <authorList>
            <person name="Alioto T."/>
            <person name="Alioto T."/>
            <person name="Gomez Garrido J."/>
        </authorList>
    </citation>
    <scope>NUCLEOTIDE SEQUENCE</scope>
    <source>
        <strain evidence="1">A484AB</strain>
    </source>
</reference>
<sequence length="460" mass="53729">MSKTRSSSKVEGEGCLVNPDQKIEAFMKSDDFRAVLSTAINVAVEAAIKCFKNEFVELIDVRMKALEDTNTRLKREVTELHRKLGEVDAKANENEQYSRRNNLRFYGITEKETEDCYDEVVKFCDRELGVAIERSEIDRAHRIGKPQHDDGRPRAIIIKLKSFHSKLSILKNKRRLRGESLYVNEDLTRINQQLLMYAKEKCRDTASVYTSDGHIFVKRKYDVNKYVHIKKNNYDEINLWDDHGGKKAVMKRETKYPERVMDSKSCYSILFCGNAKGYMIPPYTVYKSVHLYDTWIRGGPNDARYNRTRTGWFDEVSFEDWFFSLVLPKLRKQDGKTPLDVAYFAPLKKAWRALLFDWRKTAVGRQYDTLPKEQFAGRLKKLIEKLSEGNSKQNLVNGFKACGIWLTGSRLAEFNPEEVYRKLPSENTMRVLVLVKRWTHWPICEVKMRDSSKTSERETS</sequence>
<keyword evidence="2" id="KW-1185">Reference proteome</keyword>
<proteinExistence type="predicted"/>
<evidence type="ECO:0000313" key="2">
    <source>
        <dbReference type="Proteomes" id="UP001152795"/>
    </source>
</evidence>
<protein>
    <submittedName>
        <fullName evidence="1">Uncharacterized protein</fullName>
    </submittedName>
</protein>
<dbReference type="EMBL" id="CACRXK020003036">
    <property type="protein sequence ID" value="CAB3997149.1"/>
    <property type="molecule type" value="Genomic_DNA"/>
</dbReference>
<dbReference type="AlphaFoldDB" id="A0A7D9I0A7"/>
<dbReference type="InterPro" id="IPR004244">
    <property type="entry name" value="Transposase_22"/>
</dbReference>
<dbReference type="OrthoDB" id="5988188at2759"/>
<comment type="caution">
    <text evidence="1">The sequence shown here is derived from an EMBL/GenBank/DDBJ whole genome shotgun (WGS) entry which is preliminary data.</text>
</comment>
<gene>
    <name evidence="1" type="ORF">PACLA_8A002098</name>
</gene>
<accession>A0A7D9I0A7</accession>
<organism evidence="1 2">
    <name type="scientific">Paramuricea clavata</name>
    <name type="common">Red gorgonian</name>
    <name type="synonym">Violescent sea-whip</name>
    <dbReference type="NCBI Taxonomy" id="317549"/>
    <lineage>
        <taxon>Eukaryota</taxon>
        <taxon>Metazoa</taxon>
        <taxon>Cnidaria</taxon>
        <taxon>Anthozoa</taxon>
        <taxon>Octocorallia</taxon>
        <taxon>Malacalcyonacea</taxon>
        <taxon>Plexauridae</taxon>
        <taxon>Paramuricea</taxon>
    </lineage>
</organism>
<dbReference type="Gene3D" id="3.30.70.1820">
    <property type="entry name" value="L1 transposable element, RRM domain"/>
    <property type="match status" value="1"/>
</dbReference>
<name>A0A7D9I0A7_PARCT</name>